<keyword evidence="4 7" id="KW-0812">Transmembrane</keyword>
<dbReference type="InterPro" id="IPR008915">
    <property type="entry name" value="Peptidase_M50"/>
</dbReference>
<evidence type="ECO:0000256" key="1">
    <source>
        <dbReference type="ARBA" id="ARBA00001947"/>
    </source>
</evidence>
<feature type="domain" description="Peptidase M50" evidence="8">
    <location>
        <begin position="11"/>
        <end position="101"/>
    </location>
</feature>
<gene>
    <name evidence="9" type="ORF">CD32_15205</name>
</gene>
<proteinExistence type="inferred from homology"/>
<dbReference type="eggNOG" id="COG1994">
    <property type="taxonomic scope" value="Bacteria"/>
</dbReference>
<dbReference type="GO" id="GO:0016020">
    <property type="term" value="C:membrane"/>
    <property type="evidence" value="ECO:0007669"/>
    <property type="project" value="UniProtKB-SubCell"/>
</dbReference>
<dbReference type="OrthoDB" id="849477at2"/>
<evidence type="ECO:0000256" key="6">
    <source>
        <dbReference type="ARBA" id="ARBA00023136"/>
    </source>
</evidence>
<feature type="transmembrane region" description="Helical" evidence="7">
    <location>
        <begin position="12"/>
        <end position="33"/>
    </location>
</feature>
<evidence type="ECO:0000256" key="3">
    <source>
        <dbReference type="ARBA" id="ARBA00007931"/>
    </source>
</evidence>
<evidence type="ECO:0000313" key="9">
    <source>
        <dbReference type="EMBL" id="KGR83198.1"/>
    </source>
</evidence>
<reference evidence="9 10" key="1">
    <citation type="submission" date="2014-02" db="EMBL/GenBank/DDBJ databases">
        <title>Draft genome sequence of Lysinibacillus odysseyi NBRC 100172.</title>
        <authorList>
            <person name="Zhang F."/>
            <person name="Wang G."/>
            <person name="Zhang L."/>
        </authorList>
    </citation>
    <scope>NUCLEOTIDE SEQUENCE [LARGE SCALE GENOMIC DNA]</scope>
    <source>
        <strain evidence="9 10">NBRC 100172</strain>
    </source>
</reference>
<comment type="cofactor">
    <cofactor evidence="1">
        <name>Zn(2+)</name>
        <dbReference type="ChEBI" id="CHEBI:29105"/>
    </cofactor>
</comment>
<feature type="transmembrane region" description="Helical" evidence="7">
    <location>
        <begin position="107"/>
        <end position="125"/>
    </location>
</feature>
<dbReference type="EMBL" id="JPVP01000058">
    <property type="protein sequence ID" value="KGR83198.1"/>
    <property type="molecule type" value="Genomic_DNA"/>
</dbReference>
<dbReference type="STRING" id="1220589.CD32_15205"/>
<keyword evidence="10" id="KW-1185">Reference proteome</keyword>
<protein>
    <recommendedName>
        <fullName evidence="8">Peptidase M50 domain-containing protein</fullName>
    </recommendedName>
</protein>
<evidence type="ECO:0000259" key="8">
    <source>
        <dbReference type="Pfam" id="PF02163"/>
    </source>
</evidence>
<evidence type="ECO:0000256" key="4">
    <source>
        <dbReference type="ARBA" id="ARBA00022692"/>
    </source>
</evidence>
<dbReference type="AlphaFoldDB" id="A0A0A3IK59"/>
<dbReference type="GO" id="GO:0006508">
    <property type="term" value="P:proteolysis"/>
    <property type="evidence" value="ECO:0007669"/>
    <property type="project" value="InterPro"/>
</dbReference>
<keyword evidence="6 7" id="KW-0472">Membrane</keyword>
<accession>A0A0A3IK59</accession>
<comment type="subcellular location">
    <subcellularLocation>
        <location evidence="2">Membrane</location>
        <topology evidence="2">Multi-pass membrane protein</topology>
    </subcellularLocation>
</comment>
<comment type="caution">
    <text evidence="9">The sequence shown here is derived from an EMBL/GenBank/DDBJ whole genome shotgun (WGS) entry which is preliminary data.</text>
</comment>
<evidence type="ECO:0000313" key="10">
    <source>
        <dbReference type="Proteomes" id="UP000030437"/>
    </source>
</evidence>
<feature type="transmembrane region" description="Helical" evidence="7">
    <location>
        <begin position="80"/>
        <end position="101"/>
    </location>
</feature>
<dbReference type="Pfam" id="PF02163">
    <property type="entry name" value="Peptidase_M50"/>
    <property type="match status" value="1"/>
</dbReference>
<dbReference type="Proteomes" id="UP000030437">
    <property type="component" value="Unassembled WGS sequence"/>
</dbReference>
<evidence type="ECO:0000256" key="7">
    <source>
        <dbReference type="SAM" id="Phobius"/>
    </source>
</evidence>
<comment type="similarity">
    <text evidence="3">Belongs to the peptidase M50B family.</text>
</comment>
<evidence type="ECO:0000256" key="2">
    <source>
        <dbReference type="ARBA" id="ARBA00004141"/>
    </source>
</evidence>
<sequence length="152" mass="17431">MQNDFINFMMYIVYIPLVVIIHELGHAAFVILFGREVKEIRLGVGEDFFRFNKFVIKKSSWWTGYCSLGNIDSLATFKKLLINLGGIIFNLSTATFIWIVGDAQYADWYRAFIVASYITALINIIPFKFPSSKLESDGLQCVQLLRTGKRDI</sequence>
<evidence type="ECO:0000256" key="5">
    <source>
        <dbReference type="ARBA" id="ARBA00022989"/>
    </source>
</evidence>
<keyword evidence="5 7" id="KW-1133">Transmembrane helix</keyword>
<name>A0A0A3IK59_9BACI</name>
<organism evidence="9 10">
    <name type="scientific">Lysinibacillus odysseyi 34hs-1 = NBRC 100172</name>
    <dbReference type="NCBI Taxonomy" id="1220589"/>
    <lineage>
        <taxon>Bacteria</taxon>
        <taxon>Bacillati</taxon>
        <taxon>Bacillota</taxon>
        <taxon>Bacilli</taxon>
        <taxon>Bacillales</taxon>
        <taxon>Bacillaceae</taxon>
        <taxon>Lysinibacillus</taxon>
    </lineage>
</organism>
<dbReference type="RefSeq" id="WP_036156164.1">
    <property type="nucleotide sequence ID" value="NZ_AVCX01000003.1"/>
</dbReference>